<gene>
    <name evidence="7" type="ORF">FNH08_20870</name>
</gene>
<dbReference type="AlphaFoldDB" id="A0A5N8XJA5"/>
<dbReference type="RefSeq" id="WP_152773010.1">
    <property type="nucleotide sequence ID" value="NZ_VJZC01000145.1"/>
</dbReference>
<dbReference type="Proteomes" id="UP000400924">
    <property type="component" value="Unassembled WGS sequence"/>
</dbReference>
<dbReference type="GO" id="GO:0016121">
    <property type="term" value="P:carotene catabolic process"/>
    <property type="evidence" value="ECO:0007669"/>
    <property type="project" value="TreeGrafter"/>
</dbReference>
<feature type="binding site" evidence="5">
    <location>
        <position position="167"/>
    </location>
    <ligand>
        <name>Fe cation</name>
        <dbReference type="ChEBI" id="CHEBI:24875"/>
        <note>catalytic</note>
    </ligand>
</feature>
<feature type="binding site" evidence="5">
    <location>
        <position position="472"/>
    </location>
    <ligand>
        <name>Fe cation</name>
        <dbReference type="ChEBI" id="CHEBI:24875"/>
        <note>catalytic</note>
    </ligand>
</feature>
<proteinExistence type="inferred from homology"/>
<name>A0A5N8XJA5_9ACTN</name>
<evidence type="ECO:0000256" key="4">
    <source>
        <dbReference type="ARBA" id="ARBA00023004"/>
    </source>
</evidence>
<feature type="binding site" evidence="5">
    <location>
        <position position="218"/>
    </location>
    <ligand>
        <name>Fe cation</name>
        <dbReference type="ChEBI" id="CHEBI:24875"/>
        <note>catalytic</note>
    </ligand>
</feature>
<evidence type="ECO:0000256" key="3">
    <source>
        <dbReference type="ARBA" id="ARBA00023002"/>
    </source>
</evidence>
<sequence>MKFPDVPTFRGFQAPGRFEADIRDLEVVQGEVPADLDGAYYRIGPDPQFPPLLGNDIFLNGDGMVSMFRFEAGRVDFKCRWVHTPKFLAEREAGRALFGAYRNPFTDDPGVRGLSRGTANTNLLWHAGRMLALKEDSHPVEIDPLTLRTIGSWDYDGALTSATATAHPKIDAATGTLVFFGYAAKGETTPDIAYYEADADGAIVFERWLTAPYSSMVHDFAVTEHHVVFPVVPLISDLQRLKDGLPHFAWDPSKPVCLGVLPRRDPAADVRWFVGDARFASHTMNAFEEDGRIHIDMSVGDSVVFPFFPDINGTPFDPEAATPYISRWTLDLRSATDDFTQSRLSDVPGEFPRINERHAIRSYRYGYLGMQSGIPDPTMPPSASGMRFDLIGRVDLATGTTTTHYVGDTSATQEPLFVPRRGASGEGEGYIMALINRYGEMRSDLLILDAENMDGKPLATVRLPLRLRNGLHGTWLDSEDITEHHASREE</sequence>
<comment type="similarity">
    <text evidence="1 6">Belongs to the carotenoid oxygenase family.</text>
</comment>
<keyword evidence="6" id="KW-0223">Dioxygenase</keyword>
<accession>A0A5N8XJA5</accession>
<evidence type="ECO:0000256" key="1">
    <source>
        <dbReference type="ARBA" id="ARBA00006787"/>
    </source>
</evidence>
<dbReference type="EC" id="1.13.11.-" evidence="6"/>
<comment type="cofactor">
    <cofactor evidence="5 6">
        <name>Fe(2+)</name>
        <dbReference type="ChEBI" id="CHEBI:29033"/>
    </cofactor>
    <text evidence="5 6">Binds 1 Fe(2+) ion per subunit.</text>
</comment>
<evidence type="ECO:0000256" key="6">
    <source>
        <dbReference type="RuleBase" id="RU364048"/>
    </source>
</evidence>
<keyword evidence="3 6" id="KW-0560">Oxidoreductase</keyword>
<protein>
    <recommendedName>
        <fullName evidence="6">Dioxygenase</fullName>
        <ecNumber evidence="6">1.13.11.-</ecNumber>
    </recommendedName>
</protein>
<keyword evidence="2 5" id="KW-0479">Metal-binding</keyword>
<dbReference type="GO" id="GO:0046872">
    <property type="term" value="F:metal ion binding"/>
    <property type="evidence" value="ECO:0007669"/>
    <property type="project" value="UniProtKB-KW"/>
</dbReference>
<organism evidence="7 8">
    <name type="scientific">Streptomyces spongiae</name>
    <dbReference type="NCBI Taxonomy" id="565072"/>
    <lineage>
        <taxon>Bacteria</taxon>
        <taxon>Bacillati</taxon>
        <taxon>Actinomycetota</taxon>
        <taxon>Actinomycetes</taxon>
        <taxon>Kitasatosporales</taxon>
        <taxon>Streptomycetaceae</taxon>
        <taxon>Streptomyces</taxon>
    </lineage>
</organism>
<dbReference type="PANTHER" id="PTHR10543">
    <property type="entry name" value="BETA-CAROTENE DIOXYGENASE"/>
    <property type="match status" value="1"/>
</dbReference>
<evidence type="ECO:0000256" key="2">
    <source>
        <dbReference type="ARBA" id="ARBA00022723"/>
    </source>
</evidence>
<dbReference type="PANTHER" id="PTHR10543:SF89">
    <property type="entry name" value="CAROTENOID 9,10(9',10')-CLEAVAGE DIOXYGENASE 1"/>
    <property type="match status" value="1"/>
</dbReference>
<comment type="caution">
    <text evidence="7">The sequence shown here is derived from an EMBL/GenBank/DDBJ whole genome shotgun (WGS) entry which is preliminary data.</text>
</comment>
<reference evidence="7 8" key="1">
    <citation type="submission" date="2019-07" db="EMBL/GenBank/DDBJ databases">
        <title>New species of Amycolatopsis and Streptomyces.</title>
        <authorList>
            <person name="Duangmal K."/>
            <person name="Teo W.F.A."/>
            <person name="Lipun K."/>
        </authorList>
    </citation>
    <scope>NUCLEOTIDE SEQUENCE [LARGE SCALE GENOMIC DNA]</scope>
    <source>
        <strain evidence="7 8">NBRC 106415</strain>
    </source>
</reference>
<keyword evidence="4 5" id="KW-0408">Iron</keyword>
<evidence type="ECO:0000313" key="7">
    <source>
        <dbReference type="EMBL" id="MPY59529.1"/>
    </source>
</evidence>
<dbReference type="Pfam" id="PF03055">
    <property type="entry name" value="RPE65"/>
    <property type="match status" value="1"/>
</dbReference>
<dbReference type="EMBL" id="VJZC01000145">
    <property type="protein sequence ID" value="MPY59529.1"/>
    <property type="molecule type" value="Genomic_DNA"/>
</dbReference>
<dbReference type="GO" id="GO:0010436">
    <property type="term" value="F:carotenoid dioxygenase activity"/>
    <property type="evidence" value="ECO:0007669"/>
    <property type="project" value="TreeGrafter"/>
</dbReference>
<dbReference type="InterPro" id="IPR004294">
    <property type="entry name" value="Carotenoid_Oase"/>
</dbReference>
<dbReference type="OrthoDB" id="6636843at2"/>
<evidence type="ECO:0000256" key="5">
    <source>
        <dbReference type="PIRSR" id="PIRSR604294-1"/>
    </source>
</evidence>
<feature type="binding site" evidence="5">
    <location>
        <position position="282"/>
    </location>
    <ligand>
        <name>Fe cation</name>
        <dbReference type="ChEBI" id="CHEBI:24875"/>
        <note>catalytic</note>
    </ligand>
</feature>
<evidence type="ECO:0000313" key="8">
    <source>
        <dbReference type="Proteomes" id="UP000400924"/>
    </source>
</evidence>
<keyword evidence="8" id="KW-1185">Reference proteome</keyword>